<protein>
    <submittedName>
        <fullName evidence="1">Uncharacterized protein</fullName>
    </submittedName>
</protein>
<sequence length="89" mass="10390">MSGILYDVKHQIISKTKEKVTRESRSMILYQHELYSYAASPQWEKCPLTFGPDCESPAFITTRSYEKKSLCNIRIKTHVNNHRNNSSRP</sequence>
<organism evidence="1 2">
    <name type="scientific">Scophthalmus maximus</name>
    <name type="common">Turbot</name>
    <name type="synonym">Psetta maxima</name>
    <dbReference type="NCBI Taxonomy" id="52904"/>
    <lineage>
        <taxon>Eukaryota</taxon>
        <taxon>Metazoa</taxon>
        <taxon>Chordata</taxon>
        <taxon>Craniata</taxon>
        <taxon>Vertebrata</taxon>
        <taxon>Euteleostomi</taxon>
        <taxon>Actinopterygii</taxon>
        <taxon>Neopterygii</taxon>
        <taxon>Teleostei</taxon>
        <taxon>Neoteleostei</taxon>
        <taxon>Acanthomorphata</taxon>
        <taxon>Carangaria</taxon>
        <taxon>Pleuronectiformes</taxon>
        <taxon>Pleuronectoidei</taxon>
        <taxon>Scophthalmidae</taxon>
        <taxon>Scophthalmus</taxon>
    </lineage>
</organism>
<dbReference type="EMBL" id="VEVO01000016">
    <property type="protein sequence ID" value="KAF0029839.1"/>
    <property type="molecule type" value="Genomic_DNA"/>
</dbReference>
<proteinExistence type="predicted"/>
<evidence type="ECO:0000313" key="2">
    <source>
        <dbReference type="Proteomes" id="UP000438429"/>
    </source>
</evidence>
<reference evidence="1 2" key="1">
    <citation type="submission" date="2019-06" db="EMBL/GenBank/DDBJ databases">
        <title>Draft genomes of female and male turbot (Scophthalmus maximus).</title>
        <authorList>
            <person name="Xu H."/>
            <person name="Xu X.-W."/>
            <person name="Shao C."/>
            <person name="Chen S."/>
        </authorList>
    </citation>
    <scope>NUCLEOTIDE SEQUENCE [LARGE SCALE GENOMIC DNA]</scope>
    <source>
        <strain evidence="1">Ysfricsl-2016a</strain>
        <tissue evidence="1">Blood</tissue>
    </source>
</reference>
<name>A0A6A4SB41_SCOMX</name>
<accession>A0A6A4SB41</accession>
<dbReference type="AlphaFoldDB" id="A0A6A4SB41"/>
<dbReference type="Proteomes" id="UP000438429">
    <property type="component" value="Unassembled WGS sequence"/>
</dbReference>
<evidence type="ECO:0000313" key="1">
    <source>
        <dbReference type="EMBL" id="KAF0029839.1"/>
    </source>
</evidence>
<gene>
    <name evidence="1" type="ORF">F2P81_018944</name>
</gene>
<comment type="caution">
    <text evidence="1">The sequence shown here is derived from an EMBL/GenBank/DDBJ whole genome shotgun (WGS) entry which is preliminary data.</text>
</comment>